<proteinExistence type="predicted"/>
<dbReference type="AlphaFoldDB" id="A0A642UXD0"/>
<dbReference type="OrthoDB" id="4093184at2759"/>
<dbReference type="Proteomes" id="UP000449547">
    <property type="component" value="Unassembled WGS sequence"/>
</dbReference>
<gene>
    <name evidence="2" type="ORF">DIURU_000627</name>
</gene>
<dbReference type="GeneID" id="54779280"/>
<keyword evidence="3" id="KW-1185">Reference proteome</keyword>
<name>A0A642UXD0_DIURU</name>
<dbReference type="OMA" id="RYNERHE"/>
<dbReference type="RefSeq" id="XP_034014616.1">
    <property type="nucleotide sequence ID" value="XM_034158896.1"/>
</dbReference>
<dbReference type="EMBL" id="SWFT01000026">
    <property type="protein sequence ID" value="KAA8907307.1"/>
    <property type="molecule type" value="Genomic_DNA"/>
</dbReference>
<feature type="region of interest" description="Disordered" evidence="1">
    <location>
        <begin position="308"/>
        <end position="333"/>
    </location>
</feature>
<evidence type="ECO:0000313" key="3">
    <source>
        <dbReference type="Proteomes" id="UP000449547"/>
    </source>
</evidence>
<sequence>MSEVSAKFVDDLVKEQREAAHASQLGNDVEVPVFAERVNLLSDTVVEIATLNAADDKLVLKLLFQTSTVLGIVVKYNVHYSRLVGTASAPSRELGAVGAALGKINADVSFHVQRWLSKFMEIGDRYWKLKPVVPEVSRLLEDILELVTMDRSEEARFLDNCDRLLQTVSDILYNTVDVELKYFSVVAKFLATTYYMGQSQLVVRFVVDKRWSSRTGITAISARVCDFKDLDMFYRYMAFNLVQYRMVLNQADPEAPDAEPYFKVLLAMPNQSLDLYQQDPAAADVAADPEAQRNWLAYTERRAYPGNGHLDLGYDDPERNPRQVPRGMKPHPKSRERREVAWLYCVNYLLTVRSIQAVVDGPEVFHRELNYFVADLSTHLTNHLSMSSQPSSTHSSVVNVRELEAYHQASIAQTVGNPLRARSIATITTSGSYKEQLVLVVQFFRYFSDGKLKDLLRRFEDEFGTYSTRFANQPGKQVYLNGLRQIYMRVAWLFARYHSVFMLNAPPLEGLDGEFGLTPRVAPSINHLVNIRREIDDMNRIIHRNP</sequence>
<organism evidence="2 3">
    <name type="scientific">Diutina rugosa</name>
    <name type="common">Yeast</name>
    <name type="synonym">Candida rugosa</name>
    <dbReference type="NCBI Taxonomy" id="5481"/>
    <lineage>
        <taxon>Eukaryota</taxon>
        <taxon>Fungi</taxon>
        <taxon>Dikarya</taxon>
        <taxon>Ascomycota</taxon>
        <taxon>Saccharomycotina</taxon>
        <taxon>Pichiomycetes</taxon>
        <taxon>Debaryomycetaceae</taxon>
        <taxon>Diutina</taxon>
    </lineage>
</organism>
<evidence type="ECO:0000256" key="1">
    <source>
        <dbReference type="SAM" id="MobiDB-lite"/>
    </source>
</evidence>
<evidence type="ECO:0000313" key="2">
    <source>
        <dbReference type="EMBL" id="KAA8907307.1"/>
    </source>
</evidence>
<comment type="caution">
    <text evidence="2">The sequence shown here is derived from an EMBL/GenBank/DDBJ whole genome shotgun (WGS) entry which is preliminary data.</text>
</comment>
<protein>
    <submittedName>
        <fullName evidence="2">Uncharacterized protein</fullName>
    </submittedName>
</protein>
<accession>A0A642UXD0</accession>
<reference evidence="2 3" key="1">
    <citation type="submission" date="2019-07" db="EMBL/GenBank/DDBJ databases">
        <title>Genome assembly of two rare yeast pathogens: Diutina rugosa and Trichomonascus ciferrii.</title>
        <authorList>
            <person name="Mixao V."/>
            <person name="Saus E."/>
            <person name="Hansen A."/>
            <person name="Lass-Flor C."/>
            <person name="Gabaldon T."/>
        </authorList>
    </citation>
    <scope>NUCLEOTIDE SEQUENCE [LARGE SCALE GENOMIC DNA]</scope>
    <source>
        <strain evidence="2 3">CBS 613</strain>
    </source>
</reference>
<dbReference type="VEuPathDB" id="FungiDB:DIURU_000627"/>